<protein>
    <submittedName>
        <fullName evidence="1">Uncharacterized protein</fullName>
    </submittedName>
</protein>
<dbReference type="EMBL" id="BTGU01000022">
    <property type="protein sequence ID" value="GMN46051.1"/>
    <property type="molecule type" value="Genomic_DNA"/>
</dbReference>
<organism evidence="1 2">
    <name type="scientific">Ficus carica</name>
    <name type="common">Common fig</name>
    <dbReference type="NCBI Taxonomy" id="3494"/>
    <lineage>
        <taxon>Eukaryota</taxon>
        <taxon>Viridiplantae</taxon>
        <taxon>Streptophyta</taxon>
        <taxon>Embryophyta</taxon>
        <taxon>Tracheophyta</taxon>
        <taxon>Spermatophyta</taxon>
        <taxon>Magnoliopsida</taxon>
        <taxon>eudicotyledons</taxon>
        <taxon>Gunneridae</taxon>
        <taxon>Pentapetalae</taxon>
        <taxon>rosids</taxon>
        <taxon>fabids</taxon>
        <taxon>Rosales</taxon>
        <taxon>Moraceae</taxon>
        <taxon>Ficeae</taxon>
        <taxon>Ficus</taxon>
    </lineage>
</organism>
<gene>
    <name evidence="1" type="ORF">TIFTF001_015243</name>
</gene>
<dbReference type="AlphaFoldDB" id="A0AA88AL79"/>
<dbReference type="Proteomes" id="UP001187192">
    <property type="component" value="Unassembled WGS sequence"/>
</dbReference>
<comment type="caution">
    <text evidence="1">The sequence shown here is derived from an EMBL/GenBank/DDBJ whole genome shotgun (WGS) entry which is preliminary data.</text>
</comment>
<evidence type="ECO:0000313" key="2">
    <source>
        <dbReference type="Proteomes" id="UP001187192"/>
    </source>
</evidence>
<keyword evidence="2" id="KW-1185">Reference proteome</keyword>
<name>A0AA88AL79_FICCA</name>
<accession>A0AA88AL79</accession>
<evidence type="ECO:0000313" key="1">
    <source>
        <dbReference type="EMBL" id="GMN46051.1"/>
    </source>
</evidence>
<sequence length="47" mass="4911">MSACQHPQAMPDPVLRILPCVCAVACSSELQHATCPSSSARQSLLAT</sequence>
<reference evidence="1" key="1">
    <citation type="submission" date="2023-07" db="EMBL/GenBank/DDBJ databases">
        <title>draft genome sequence of fig (Ficus carica).</title>
        <authorList>
            <person name="Takahashi T."/>
            <person name="Nishimura K."/>
        </authorList>
    </citation>
    <scope>NUCLEOTIDE SEQUENCE</scope>
</reference>
<proteinExistence type="predicted"/>